<keyword evidence="4" id="KW-0963">Cytoplasm</keyword>
<dbReference type="OrthoDB" id="9808891at2"/>
<dbReference type="PANTHER" id="PTHR47861">
    <property type="entry name" value="FKBP-TYPE PEPTIDYL-PROLYL CIS-TRANS ISOMERASE SLYD"/>
    <property type="match status" value="1"/>
</dbReference>
<proteinExistence type="inferred from homology"/>
<dbReference type="AlphaFoldDB" id="A3HTY3"/>
<keyword evidence="5 9" id="KW-0697">Rotamase</keyword>
<evidence type="ECO:0000256" key="5">
    <source>
        <dbReference type="ARBA" id="ARBA00023110"/>
    </source>
</evidence>
<dbReference type="SUPFAM" id="SSF54534">
    <property type="entry name" value="FKBP-like"/>
    <property type="match status" value="1"/>
</dbReference>
<comment type="similarity">
    <text evidence="3 10">Belongs to the FKBP-type PPIase family.</text>
</comment>
<reference evidence="12 13" key="1">
    <citation type="journal article" date="2011" name="J. Bacteriol.">
        <title>Complete genome sequence of Algoriphagus sp. PR1, bacterial prey of a colony-forming choanoflagellate.</title>
        <authorList>
            <person name="Alegado R.A."/>
            <person name="Ferriera S."/>
            <person name="Nusbaum C."/>
            <person name="Young S.K."/>
            <person name="Zeng Q."/>
            <person name="Imamovic A."/>
            <person name="Fairclough S.R."/>
            <person name="King N."/>
        </authorList>
    </citation>
    <scope>NUCLEOTIDE SEQUENCE [LARGE SCALE GENOMIC DNA]</scope>
    <source>
        <strain evidence="12 13">PR1</strain>
    </source>
</reference>
<evidence type="ECO:0000256" key="1">
    <source>
        <dbReference type="ARBA" id="ARBA00000971"/>
    </source>
</evidence>
<evidence type="ECO:0000256" key="6">
    <source>
        <dbReference type="ARBA" id="ARBA00023186"/>
    </source>
</evidence>
<comment type="catalytic activity">
    <reaction evidence="1 9 10">
        <text>[protein]-peptidylproline (omega=180) = [protein]-peptidylproline (omega=0)</text>
        <dbReference type="Rhea" id="RHEA:16237"/>
        <dbReference type="Rhea" id="RHEA-COMP:10747"/>
        <dbReference type="Rhea" id="RHEA-COMP:10748"/>
        <dbReference type="ChEBI" id="CHEBI:83833"/>
        <dbReference type="ChEBI" id="CHEBI:83834"/>
        <dbReference type="EC" id="5.2.1.8"/>
    </reaction>
</comment>
<dbReference type="EMBL" id="AAXU02000001">
    <property type="protein sequence ID" value="EAZ81605.1"/>
    <property type="molecule type" value="Genomic_DNA"/>
</dbReference>
<dbReference type="InterPro" id="IPR046357">
    <property type="entry name" value="PPIase_dom_sf"/>
</dbReference>
<keyword evidence="13" id="KW-1185">Reference proteome</keyword>
<comment type="caution">
    <text evidence="12">The sequence shown here is derived from an EMBL/GenBank/DDBJ whole genome shotgun (WGS) entry which is preliminary data.</text>
</comment>
<accession>A3HTY3</accession>
<dbReference type="PANTHER" id="PTHR47861:SF3">
    <property type="entry name" value="FKBP-TYPE PEPTIDYL-PROLYL CIS-TRANS ISOMERASE SLYD"/>
    <property type="match status" value="1"/>
</dbReference>
<evidence type="ECO:0000256" key="2">
    <source>
        <dbReference type="ARBA" id="ARBA00004496"/>
    </source>
</evidence>
<dbReference type="Gene3D" id="3.10.50.40">
    <property type="match status" value="1"/>
</dbReference>
<evidence type="ECO:0000256" key="9">
    <source>
        <dbReference type="PROSITE-ProRule" id="PRU00277"/>
    </source>
</evidence>
<keyword evidence="7 9" id="KW-0413">Isomerase</keyword>
<dbReference type="PROSITE" id="PS50059">
    <property type="entry name" value="FKBP_PPIASE"/>
    <property type="match status" value="1"/>
</dbReference>
<comment type="function">
    <text evidence="8">Also involved in hydrogenase metallocenter assembly, probably by participating in the nickel insertion step. This function in hydrogenase biosynthesis requires chaperone activity and the presence of the metal-binding domain, but not PPIase activity.</text>
</comment>
<dbReference type="Pfam" id="PF00254">
    <property type="entry name" value="FKBP_C"/>
    <property type="match status" value="1"/>
</dbReference>
<evidence type="ECO:0000256" key="4">
    <source>
        <dbReference type="ARBA" id="ARBA00022490"/>
    </source>
</evidence>
<evidence type="ECO:0000313" key="13">
    <source>
        <dbReference type="Proteomes" id="UP000003919"/>
    </source>
</evidence>
<dbReference type="EC" id="5.2.1.8" evidence="10"/>
<evidence type="ECO:0000256" key="10">
    <source>
        <dbReference type="RuleBase" id="RU003915"/>
    </source>
</evidence>
<evidence type="ECO:0000259" key="11">
    <source>
        <dbReference type="PROSITE" id="PS50059"/>
    </source>
</evidence>
<dbReference type="InterPro" id="IPR001179">
    <property type="entry name" value="PPIase_FKBP_dom"/>
</dbReference>
<dbReference type="STRING" id="388413.ALPR1_00150"/>
<evidence type="ECO:0000256" key="3">
    <source>
        <dbReference type="ARBA" id="ARBA00006577"/>
    </source>
</evidence>
<dbReference type="EMBL" id="CM001023">
    <property type="protein sequence ID" value="EAZ81605.1"/>
    <property type="molecule type" value="Genomic_DNA"/>
</dbReference>
<comment type="subcellular location">
    <subcellularLocation>
        <location evidence="2">Cytoplasm</location>
    </subcellularLocation>
</comment>
<keyword evidence="6" id="KW-0143">Chaperone</keyword>
<name>A3HTY3_9BACT</name>
<dbReference type="HOGENOM" id="CLU_098197_1_1_10"/>
<dbReference type="GO" id="GO:0042026">
    <property type="term" value="P:protein refolding"/>
    <property type="evidence" value="ECO:0007669"/>
    <property type="project" value="UniProtKB-ARBA"/>
</dbReference>
<gene>
    <name evidence="12" type="ORF">ALPR1_00150</name>
</gene>
<feature type="domain" description="PPIase FKBP-type" evidence="11">
    <location>
        <begin position="6"/>
        <end position="84"/>
    </location>
</feature>
<dbReference type="GO" id="GO:0003755">
    <property type="term" value="F:peptidyl-prolyl cis-trans isomerase activity"/>
    <property type="evidence" value="ECO:0007669"/>
    <property type="project" value="UniProtKB-UniRule"/>
</dbReference>
<evidence type="ECO:0000256" key="7">
    <source>
        <dbReference type="ARBA" id="ARBA00023235"/>
    </source>
</evidence>
<dbReference type="Proteomes" id="UP000003919">
    <property type="component" value="Chromosome"/>
</dbReference>
<dbReference type="eggNOG" id="COG1047">
    <property type="taxonomic scope" value="Bacteria"/>
</dbReference>
<organism evidence="12 13">
    <name type="scientific">Algoriphagus machipongonensis</name>
    <dbReference type="NCBI Taxonomy" id="388413"/>
    <lineage>
        <taxon>Bacteria</taxon>
        <taxon>Pseudomonadati</taxon>
        <taxon>Bacteroidota</taxon>
        <taxon>Cytophagia</taxon>
        <taxon>Cytophagales</taxon>
        <taxon>Cyclobacteriaceae</taxon>
        <taxon>Algoriphagus</taxon>
    </lineage>
</organism>
<evidence type="ECO:0000256" key="8">
    <source>
        <dbReference type="ARBA" id="ARBA00037071"/>
    </source>
</evidence>
<dbReference type="GO" id="GO:0005737">
    <property type="term" value="C:cytoplasm"/>
    <property type="evidence" value="ECO:0007669"/>
    <property type="project" value="UniProtKB-SubCell"/>
</dbReference>
<protein>
    <recommendedName>
        <fullName evidence="10">Peptidyl-prolyl cis-trans isomerase</fullName>
        <ecNumber evidence="10">5.2.1.8</ecNumber>
    </recommendedName>
</protein>
<dbReference type="RefSeq" id="WP_008197538.1">
    <property type="nucleotide sequence ID" value="NZ_CM001023.1"/>
</dbReference>
<evidence type="ECO:0000313" key="12">
    <source>
        <dbReference type="EMBL" id="EAZ81605.1"/>
    </source>
</evidence>
<sequence>MIVEKEKVVGIAYKLKVDDGETGMTPYEEVPEDKPFLFLFGTGAVFPKFEEALAGKTVGDEFSVFIDFENAYGDYYEERQTIIPKANFKEKGKKNNDLLRVGAVIPMQDDKGNQIKGEITKIDYMGVHMDFNPPLAGYDLQFDGRVILLREAQPEEIEHGHVHGPDGHQHH</sequence>